<dbReference type="EMBL" id="KK103087">
    <property type="protein sequence ID" value="KIY96263.1"/>
    <property type="molecule type" value="Genomic_DNA"/>
</dbReference>
<dbReference type="PANTHER" id="PTHR34966:SF1">
    <property type="entry name" value="OS04G0508100 PROTEIN"/>
    <property type="match status" value="1"/>
</dbReference>
<name>A0A0D2KKD4_9CHLO</name>
<dbReference type="AlphaFoldDB" id="A0A0D2KKD4"/>
<accession>A0A0D2KKD4</accession>
<dbReference type="OrthoDB" id="2101583at2759"/>
<dbReference type="RefSeq" id="XP_013895283.1">
    <property type="nucleotide sequence ID" value="XM_014039829.1"/>
</dbReference>
<evidence type="ECO:0000313" key="2">
    <source>
        <dbReference type="Proteomes" id="UP000054498"/>
    </source>
</evidence>
<reference evidence="1 2" key="1">
    <citation type="journal article" date="2013" name="BMC Genomics">
        <title>Reconstruction of the lipid metabolism for the microalga Monoraphidium neglectum from its genome sequence reveals characteristics suitable for biofuel production.</title>
        <authorList>
            <person name="Bogen C."/>
            <person name="Al-Dilaimi A."/>
            <person name="Albersmeier A."/>
            <person name="Wichmann J."/>
            <person name="Grundmann M."/>
            <person name="Rupp O."/>
            <person name="Lauersen K.J."/>
            <person name="Blifernez-Klassen O."/>
            <person name="Kalinowski J."/>
            <person name="Goesmann A."/>
            <person name="Mussgnug J.H."/>
            <person name="Kruse O."/>
        </authorList>
    </citation>
    <scope>NUCLEOTIDE SEQUENCE [LARGE SCALE GENOMIC DNA]</scope>
    <source>
        <strain evidence="1 2">SAG 48.87</strain>
    </source>
</reference>
<sequence>MAFFKRLMDHVFNQVLVETLANSRWFQRFAVYSHKMSKEMAEKGKDGSKVLDQHIGTLASKAKETASKLQQDFMAELRKLQEAEAARQRQQGGKR</sequence>
<organism evidence="1 2">
    <name type="scientific">Monoraphidium neglectum</name>
    <dbReference type="NCBI Taxonomy" id="145388"/>
    <lineage>
        <taxon>Eukaryota</taxon>
        <taxon>Viridiplantae</taxon>
        <taxon>Chlorophyta</taxon>
        <taxon>core chlorophytes</taxon>
        <taxon>Chlorophyceae</taxon>
        <taxon>CS clade</taxon>
        <taxon>Sphaeropleales</taxon>
        <taxon>Selenastraceae</taxon>
        <taxon>Monoraphidium</taxon>
    </lineage>
</organism>
<keyword evidence="2" id="KW-1185">Reference proteome</keyword>
<gene>
    <name evidence="1" type="ORF">MNEG_11699</name>
</gene>
<evidence type="ECO:0000313" key="1">
    <source>
        <dbReference type="EMBL" id="KIY96263.1"/>
    </source>
</evidence>
<dbReference type="PANTHER" id="PTHR34966">
    <property type="entry name" value="OSJNBA0043L24.15 PROTEIN"/>
    <property type="match status" value="1"/>
</dbReference>
<dbReference type="KEGG" id="mng:MNEG_11699"/>
<protein>
    <submittedName>
        <fullName evidence="1">Uncharacterized protein</fullName>
    </submittedName>
</protein>
<dbReference type="GeneID" id="25728987"/>
<dbReference type="Proteomes" id="UP000054498">
    <property type="component" value="Unassembled WGS sequence"/>
</dbReference>
<proteinExistence type="predicted"/>